<dbReference type="PANTHER" id="PTHR30146:SF109">
    <property type="entry name" value="HTH-TYPE TRANSCRIPTIONAL REGULATOR GALS"/>
    <property type="match status" value="1"/>
</dbReference>
<reference evidence="5 6" key="1">
    <citation type="submission" date="2016-10" db="EMBL/GenBank/DDBJ databases">
        <authorList>
            <person name="de Groot N.N."/>
        </authorList>
    </citation>
    <scope>NUCLEOTIDE SEQUENCE [LARGE SCALE GENOMIC DNA]</scope>
    <source>
        <strain evidence="5 6">CGMCC 4.2022</strain>
    </source>
</reference>
<evidence type="ECO:0000256" key="2">
    <source>
        <dbReference type="ARBA" id="ARBA00023125"/>
    </source>
</evidence>
<evidence type="ECO:0000259" key="4">
    <source>
        <dbReference type="PROSITE" id="PS50932"/>
    </source>
</evidence>
<keyword evidence="6" id="KW-1185">Reference proteome</keyword>
<evidence type="ECO:0000313" key="6">
    <source>
        <dbReference type="Proteomes" id="UP000199341"/>
    </source>
</evidence>
<dbReference type="InterPro" id="IPR010982">
    <property type="entry name" value="Lambda_DNA-bd_dom_sf"/>
</dbReference>
<dbReference type="Pfam" id="PF13377">
    <property type="entry name" value="Peripla_BP_3"/>
    <property type="match status" value="1"/>
</dbReference>
<feature type="domain" description="HTH lacI-type" evidence="4">
    <location>
        <begin position="1"/>
        <end position="53"/>
    </location>
</feature>
<dbReference type="InterPro" id="IPR028082">
    <property type="entry name" value="Peripla_BP_I"/>
</dbReference>
<sequence length="329" mass="35096">MKDVAARAGVGLKTVSRVVNEEPGVTPETSARVQAAIDALGFRRNDSARLLRTRRTASVGLVLEDVADPFYAALSRAVEDVARAHGALLFTGSSAEDPRREQELVLAFCARRVDGLVVVPAGDDHRYLLPEIAAGVATVFVDRPAGRLDADVVLTDNAGGTRLGVEHLIAHGHRRIGFIGDQPGIHTAGERLRGYRAAMEAAGLPVRPEWYAMGPTTPERVRAALDAMLSGPEPVTALLAGNNRVTVTAVRVLWNRPDPVALVGFDDFELADVLDPPVTVVAQDAPGLGRAAAQQLFRRLDGIAPEEPSRVELPVRLIARGSGEIPPPR</sequence>
<dbReference type="RefSeq" id="WP_093785806.1">
    <property type="nucleotide sequence ID" value="NZ_FNIE01000008.1"/>
</dbReference>
<evidence type="ECO:0000313" key="5">
    <source>
        <dbReference type="EMBL" id="SDO24638.1"/>
    </source>
</evidence>
<dbReference type="InterPro" id="IPR000843">
    <property type="entry name" value="HTH_LacI"/>
</dbReference>
<dbReference type="Gene3D" id="3.40.50.2300">
    <property type="match status" value="2"/>
</dbReference>
<dbReference type="EMBL" id="FNIE01000008">
    <property type="protein sequence ID" value="SDO24638.1"/>
    <property type="molecule type" value="Genomic_DNA"/>
</dbReference>
<protein>
    <submittedName>
        <fullName evidence="5">Transcriptional regulator, LacI family</fullName>
    </submittedName>
</protein>
<keyword evidence="1" id="KW-0805">Transcription regulation</keyword>
<organism evidence="5 6">
    <name type="scientific">Actinacidiphila guanduensis</name>
    <dbReference type="NCBI Taxonomy" id="310781"/>
    <lineage>
        <taxon>Bacteria</taxon>
        <taxon>Bacillati</taxon>
        <taxon>Actinomycetota</taxon>
        <taxon>Actinomycetes</taxon>
        <taxon>Kitasatosporales</taxon>
        <taxon>Streptomycetaceae</taxon>
        <taxon>Actinacidiphila</taxon>
    </lineage>
</organism>
<evidence type="ECO:0000256" key="3">
    <source>
        <dbReference type="ARBA" id="ARBA00023163"/>
    </source>
</evidence>
<dbReference type="CDD" id="cd06267">
    <property type="entry name" value="PBP1_LacI_sugar_binding-like"/>
    <property type="match status" value="1"/>
</dbReference>
<name>A0A1H0HZJ3_9ACTN</name>
<dbReference type="Gene3D" id="1.10.260.40">
    <property type="entry name" value="lambda repressor-like DNA-binding domains"/>
    <property type="match status" value="1"/>
</dbReference>
<proteinExistence type="predicted"/>
<accession>A0A1H0HZJ3</accession>
<dbReference type="SMART" id="SM00354">
    <property type="entry name" value="HTH_LACI"/>
    <property type="match status" value="1"/>
</dbReference>
<dbReference type="STRING" id="310781.SAMN05216259_108271"/>
<dbReference type="PROSITE" id="PS00356">
    <property type="entry name" value="HTH_LACI_1"/>
    <property type="match status" value="1"/>
</dbReference>
<dbReference type="OrthoDB" id="3595338at2"/>
<dbReference type="CDD" id="cd01392">
    <property type="entry name" value="HTH_LacI"/>
    <property type="match status" value="1"/>
</dbReference>
<dbReference type="SUPFAM" id="SSF47413">
    <property type="entry name" value="lambda repressor-like DNA-binding domains"/>
    <property type="match status" value="1"/>
</dbReference>
<keyword evidence="3" id="KW-0804">Transcription</keyword>
<dbReference type="AlphaFoldDB" id="A0A1H0HZJ3"/>
<dbReference type="InterPro" id="IPR046335">
    <property type="entry name" value="LacI/GalR-like_sensor"/>
</dbReference>
<dbReference type="Pfam" id="PF00356">
    <property type="entry name" value="LacI"/>
    <property type="match status" value="1"/>
</dbReference>
<dbReference type="Proteomes" id="UP000199341">
    <property type="component" value="Unassembled WGS sequence"/>
</dbReference>
<gene>
    <name evidence="5" type="ORF">SAMN05216259_108271</name>
</gene>
<dbReference type="GO" id="GO:0003700">
    <property type="term" value="F:DNA-binding transcription factor activity"/>
    <property type="evidence" value="ECO:0007669"/>
    <property type="project" value="TreeGrafter"/>
</dbReference>
<dbReference type="PANTHER" id="PTHR30146">
    <property type="entry name" value="LACI-RELATED TRANSCRIPTIONAL REPRESSOR"/>
    <property type="match status" value="1"/>
</dbReference>
<dbReference type="GO" id="GO:0000976">
    <property type="term" value="F:transcription cis-regulatory region binding"/>
    <property type="evidence" value="ECO:0007669"/>
    <property type="project" value="TreeGrafter"/>
</dbReference>
<keyword evidence="2" id="KW-0238">DNA-binding</keyword>
<evidence type="ECO:0000256" key="1">
    <source>
        <dbReference type="ARBA" id="ARBA00023015"/>
    </source>
</evidence>
<dbReference type="SUPFAM" id="SSF53822">
    <property type="entry name" value="Periplasmic binding protein-like I"/>
    <property type="match status" value="1"/>
</dbReference>
<dbReference type="PROSITE" id="PS50932">
    <property type="entry name" value="HTH_LACI_2"/>
    <property type="match status" value="1"/>
</dbReference>